<feature type="domain" description="DUF202" evidence="7">
    <location>
        <begin position="7"/>
        <end position="86"/>
    </location>
</feature>
<feature type="transmembrane region" description="Helical" evidence="6">
    <location>
        <begin position="15"/>
        <end position="32"/>
    </location>
</feature>
<dbReference type="InterPro" id="IPR052053">
    <property type="entry name" value="IM_YidH-like"/>
</dbReference>
<dbReference type="Pfam" id="PF02656">
    <property type="entry name" value="DUF202"/>
    <property type="match status" value="1"/>
</dbReference>
<reference evidence="8" key="2">
    <citation type="journal article" date="2014" name="ISME J.">
        <title>Microbial stratification in low pH oxic and suboxic macroscopic growths along an acid mine drainage.</title>
        <authorList>
            <person name="Mendez-Garcia C."/>
            <person name="Mesa V."/>
            <person name="Sprenger R.R."/>
            <person name="Richter M."/>
            <person name="Diez M.S."/>
            <person name="Solano J."/>
            <person name="Bargiela R."/>
            <person name="Golyshina O.V."/>
            <person name="Manteca A."/>
            <person name="Ramos J.L."/>
            <person name="Gallego J.R."/>
            <person name="Llorente I."/>
            <person name="Martins Dos Santos V.A."/>
            <person name="Jensen O.N."/>
            <person name="Pelaez A.I."/>
            <person name="Sanchez J."/>
            <person name="Ferrer M."/>
        </authorList>
    </citation>
    <scope>NUCLEOTIDE SEQUENCE</scope>
</reference>
<evidence type="ECO:0000259" key="7">
    <source>
        <dbReference type="Pfam" id="PF02656"/>
    </source>
</evidence>
<organism evidence="8">
    <name type="scientific">mine drainage metagenome</name>
    <dbReference type="NCBI Taxonomy" id="410659"/>
    <lineage>
        <taxon>unclassified sequences</taxon>
        <taxon>metagenomes</taxon>
        <taxon>ecological metagenomes</taxon>
    </lineage>
</organism>
<keyword evidence="2" id="KW-1003">Cell membrane</keyword>
<dbReference type="PANTHER" id="PTHR34187:SF2">
    <property type="entry name" value="DUF202 DOMAIN-CONTAINING PROTEIN"/>
    <property type="match status" value="1"/>
</dbReference>
<feature type="transmembrane region" description="Helical" evidence="6">
    <location>
        <begin position="60"/>
        <end position="81"/>
    </location>
</feature>
<dbReference type="AlphaFoldDB" id="T0Y1S0"/>
<evidence type="ECO:0000256" key="5">
    <source>
        <dbReference type="ARBA" id="ARBA00023136"/>
    </source>
</evidence>
<keyword evidence="5 6" id="KW-0472">Membrane</keyword>
<protein>
    <submittedName>
        <fullName evidence="8">Membrane protein containing DUF202</fullName>
    </submittedName>
</protein>
<keyword evidence="4 6" id="KW-1133">Transmembrane helix</keyword>
<evidence type="ECO:0000256" key="2">
    <source>
        <dbReference type="ARBA" id="ARBA00022475"/>
    </source>
</evidence>
<accession>T0Y1S0</accession>
<proteinExistence type="predicted"/>
<sequence>MVPHFNDHAANERTFLAWVRTVIALMAFGFLIEKFDLFLHYLAHAIHGHVGLSHAPLMHIVGEGIVALAMLMQFLASFRFFANRRAIMQSDEVPAHGGRSEILVTVLLIVMGALLLVFLSVTR</sequence>
<gene>
    <name evidence="8" type="ORF">B1B_19370</name>
</gene>
<evidence type="ECO:0000313" key="8">
    <source>
        <dbReference type="EMBL" id="EQD26953.1"/>
    </source>
</evidence>
<dbReference type="GO" id="GO:0005886">
    <property type="term" value="C:plasma membrane"/>
    <property type="evidence" value="ECO:0007669"/>
    <property type="project" value="UniProtKB-SubCell"/>
</dbReference>
<evidence type="ECO:0000256" key="1">
    <source>
        <dbReference type="ARBA" id="ARBA00004651"/>
    </source>
</evidence>
<feature type="transmembrane region" description="Helical" evidence="6">
    <location>
        <begin position="102"/>
        <end position="121"/>
    </location>
</feature>
<dbReference type="InterPro" id="IPR003807">
    <property type="entry name" value="DUF202"/>
</dbReference>
<evidence type="ECO:0000256" key="4">
    <source>
        <dbReference type="ARBA" id="ARBA00022989"/>
    </source>
</evidence>
<reference evidence="8" key="1">
    <citation type="submission" date="2013-08" db="EMBL/GenBank/DDBJ databases">
        <authorList>
            <person name="Mendez C."/>
            <person name="Richter M."/>
            <person name="Ferrer M."/>
            <person name="Sanchez J."/>
        </authorList>
    </citation>
    <scope>NUCLEOTIDE SEQUENCE</scope>
</reference>
<name>T0Y1S0_9ZZZZ</name>
<dbReference type="PANTHER" id="PTHR34187">
    <property type="entry name" value="FGR18P"/>
    <property type="match status" value="1"/>
</dbReference>
<comment type="caution">
    <text evidence="8">The sequence shown here is derived from an EMBL/GenBank/DDBJ whole genome shotgun (WGS) entry which is preliminary data.</text>
</comment>
<evidence type="ECO:0000256" key="3">
    <source>
        <dbReference type="ARBA" id="ARBA00022692"/>
    </source>
</evidence>
<keyword evidence="3 6" id="KW-0812">Transmembrane</keyword>
<dbReference type="EMBL" id="AUZY01013014">
    <property type="protein sequence ID" value="EQD26953.1"/>
    <property type="molecule type" value="Genomic_DNA"/>
</dbReference>
<evidence type="ECO:0000256" key="6">
    <source>
        <dbReference type="SAM" id="Phobius"/>
    </source>
</evidence>
<comment type="subcellular location">
    <subcellularLocation>
        <location evidence="1">Cell membrane</location>
        <topology evidence="1">Multi-pass membrane protein</topology>
    </subcellularLocation>
</comment>